<dbReference type="GO" id="GO:0008234">
    <property type="term" value="F:cysteine-type peptidase activity"/>
    <property type="evidence" value="ECO:0007669"/>
    <property type="project" value="UniProtKB-KW"/>
</dbReference>
<keyword evidence="5" id="KW-1185">Reference proteome</keyword>
<dbReference type="RefSeq" id="WP_183413199.1">
    <property type="nucleotide sequence ID" value="NZ_JACHYB010000001.1"/>
</dbReference>
<dbReference type="Proteomes" id="UP000544222">
    <property type="component" value="Unassembled WGS sequence"/>
</dbReference>
<name>A0A7W5H272_9PORP</name>
<evidence type="ECO:0000256" key="2">
    <source>
        <dbReference type="ARBA" id="ARBA00022670"/>
    </source>
</evidence>
<dbReference type="GO" id="GO:0006508">
    <property type="term" value="P:proteolysis"/>
    <property type="evidence" value="ECO:0007669"/>
    <property type="project" value="UniProtKB-KW"/>
</dbReference>
<evidence type="ECO:0008006" key="6">
    <source>
        <dbReference type="Google" id="ProtNLM"/>
    </source>
</evidence>
<proteinExistence type="inferred from homology"/>
<evidence type="ECO:0000313" key="5">
    <source>
        <dbReference type="Proteomes" id="UP000544222"/>
    </source>
</evidence>
<keyword evidence="2" id="KW-0645">Protease</keyword>
<dbReference type="AlphaFoldDB" id="A0A7W5H272"/>
<dbReference type="SUPFAM" id="SSF49265">
    <property type="entry name" value="Fibronectin type III"/>
    <property type="match status" value="1"/>
</dbReference>
<comment type="caution">
    <text evidence="4">The sequence shown here is derived from an EMBL/GenBank/DDBJ whole genome shotgun (WGS) entry which is preliminary data.</text>
</comment>
<evidence type="ECO:0000256" key="1">
    <source>
        <dbReference type="ARBA" id="ARBA00006067"/>
    </source>
</evidence>
<dbReference type="Gene3D" id="2.60.40.10">
    <property type="entry name" value="Immunoglobulins"/>
    <property type="match status" value="1"/>
</dbReference>
<reference evidence="4 5" key="1">
    <citation type="submission" date="2020-08" db="EMBL/GenBank/DDBJ databases">
        <title>Genomic Encyclopedia of Type Strains, Phase IV (KMG-IV): sequencing the most valuable type-strain genomes for metagenomic binning, comparative biology and taxonomic classification.</title>
        <authorList>
            <person name="Goeker M."/>
        </authorList>
    </citation>
    <scope>NUCLEOTIDE SEQUENCE [LARGE SCALE GENOMIC DNA]</scope>
    <source>
        <strain evidence="4 5">DSM 27471</strain>
    </source>
</reference>
<gene>
    <name evidence="4" type="ORF">FHX64_001608</name>
</gene>
<dbReference type="EMBL" id="JACHYB010000001">
    <property type="protein sequence ID" value="MBB3187445.1"/>
    <property type="molecule type" value="Genomic_DNA"/>
</dbReference>
<keyword evidence="3" id="KW-0378">Hydrolase</keyword>
<organism evidence="4 5">
    <name type="scientific">Microbacter margulisiae</name>
    <dbReference type="NCBI Taxonomy" id="1350067"/>
    <lineage>
        <taxon>Bacteria</taxon>
        <taxon>Pseudomonadati</taxon>
        <taxon>Bacteroidota</taxon>
        <taxon>Bacteroidia</taxon>
        <taxon>Bacteroidales</taxon>
        <taxon>Porphyromonadaceae</taxon>
        <taxon>Microbacter</taxon>
    </lineage>
</organism>
<dbReference type="InterPro" id="IPR036116">
    <property type="entry name" value="FN3_sf"/>
</dbReference>
<protein>
    <recommendedName>
        <fullName evidence="6">Fibronectin type-III domain-containing protein</fullName>
    </recommendedName>
</protein>
<evidence type="ECO:0000313" key="4">
    <source>
        <dbReference type="EMBL" id="MBB3187445.1"/>
    </source>
</evidence>
<dbReference type="InterPro" id="IPR013783">
    <property type="entry name" value="Ig-like_fold"/>
</dbReference>
<comment type="similarity">
    <text evidence="1">Belongs to the peptidase C25 family.</text>
</comment>
<sequence>MRKPKLVLSFVRLSIWEKIAYYRNVVAKMKDNTLFPTPDVPIADAEKKLDEFETAAQKARDGSTADTALMHQTEEETDAIFRKLAAYVERIADGDEAIILQAGFTLSKDPSPRKQPILMVEDGAMSGSVRLRRKAVTGSRSYIWQIIVGALPATEKDWVTLGVSTQVEYIAENLTIGTRYYFRSAAVTKDGTSAFCEPVSRIVQ</sequence>
<accession>A0A7W5H272</accession>
<dbReference type="InterPro" id="IPR003961">
    <property type="entry name" value="FN3_dom"/>
</dbReference>
<keyword evidence="3" id="KW-0788">Thiol protease</keyword>
<evidence type="ECO:0000256" key="3">
    <source>
        <dbReference type="ARBA" id="ARBA00022807"/>
    </source>
</evidence>
<dbReference type="CDD" id="cd00063">
    <property type="entry name" value="FN3"/>
    <property type="match status" value="1"/>
</dbReference>